<feature type="region of interest" description="Disordered" evidence="6">
    <location>
        <begin position="1"/>
        <end position="102"/>
    </location>
</feature>
<keyword evidence="2" id="KW-0813">Transport</keyword>
<evidence type="ECO:0000256" key="4">
    <source>
        <dbReference type="ARBA" id="ARBA00022989"/>
    </source>
</evidence>
<feature type="transmembrane region" description="Helical" evidence="7">
    <location>
        <begin position="154"/>
        <end position="176"/>
    </location>
</feature>
<dbReference type="Proteomes" id="UP000054481">
    <property type="component" value="Unassembled WGS sequence"/>
</dbReference>
<evidence type="ECO:0000313" key="8">
    <source>
        <dbReference type="EMBL" id="KJZ75285.1"/>
    </source>
</evidence>
<dbReference type="Gene3D" id="1.20.1740.10">
    <property type="entry name" value="Amino acid/polyamine transporter I"/>
    <property type="match status" value="1"/>
</dbReference>
<feature type="compositionally biased region" description="Basic and acidic residues" evidence="6">
    <location>
        <begin position="10"/>
        <end position="20"/>
    </location>
</feature>
<dbReference type="PANTHER" id="PTHR45649:SF22">
    <property type="entry name" value="TRANSPORTER, PUTATIVE (EUROFUNG)-RELATED"/>
    <property type="match status" value="1"/>
</dbReference>
<feature type="transmembrane region" description="Helical" evidence="7">
    <location>
        <begin position="472"/>
        <end position="490"/>
    </location>
</feature>
<keyword evidence="4 7" id="KW-1133">Transmembrane helix</keyword>
<dbReference type="InterPro" id="IPR004840">
    <property type="entry name" value="Amino_acid_permease_CS"/>
</dbReference>
<evidence type="ECO:0000256" key="6">
    <source>
        <dbReference type="SAM" id="MobiDB-lite"/>
    </source>
</evidence>
<dbReference type="GO" id="GO:0016020">
    <property type="term" value="C:membrane"/>
    <property type="evidence" value="ECO:0007669"/>
    <property type="project" value="UniProtKB-SubCell"/>
</dbReference>
<organism evidence="8 9">
    <name type="scientific">Hirsutella minnesotensis 3608</name>
    <dbReference type="NCBI Taxonomy" id="1043627"/>
    <lineage>
        <taxon>Eukaryota</taxon>
        <taxon>Fungi</taxon>
        <taxon>Dikarya</taxon>
        <taxon>Ascomycota</taxon>
        <taxon>Pezizomycotina</taxon>
        <taxon>Sordariomycetes</taxon>
        <taxon>Hypocreomycetidae</taxon>
        <taxon>Hypocreales</taxon>
        <taxon>Ophiocordycipitaceae</taxon>
        <taxon>Hirsutella</taxon>
    </lineage>
</organism>
<evidence type="ECO:0000313" key="9">
    <source>
        <dbReference type="Proteomes" id="UP000054481"/>
    </source>
</evidence>
<dbReference type="AlphaFoldDB" id="A0A0F7ZPD0"/>
<evidence type="ECO:0000256" key="2">
    <source>
        <dbReference type="ARBA" id="ARBA00022448"/>
    </source>
</evidence>
<feature type="transmembrane region" description="Helical" evidence="7">
    <location>
        <begin position="567"/>
        <end position="586"/>
    </location>
</feature>
<keyword evidence="5 7" id="KW-0472">Membrane</keyword>
<feature type="transmembrane region" description="Helical" evidence="7">
    <location>
        <begin position="496"/>
        <end position="519"/>
    </location>
</feature>
<accession>A0A0F7ZPD0</accession>
<evidence type="ECO:0008006" key="10">
    <source>
        <dbReference type="Google" id="ProtNLM"/>
    </source>
</evidence>
<feature type="transmembrane region" description="Helical" evidence="7">
    <location>
        <begin position="368"/>
        <end position="393"/>
    </location>
</feature>
<comment type="subcellular location">
    <subcellularLocation>
        <location evidence="1">Membrane</location>
        <topology evidence="1">Multi-pass membrane protein</topology>
    </subcellularLocation>
</comment>
<feature type="transmembrane region" description="Helical" evidence="7">
    <location>
        <begin position="413"/>
        <end position="437"/>
    </location>
</feature>
<dbReference type="EMBL" id="KQ030518">
    <property type="protein sequence ID" value="KJZ75285.1"/>
    <property type="molecule type" value="Genomic_DNA"/>
</dbReference>
<dbReference type="PROSITE" id="PS00218">
    <property type="entry name" value="AMINO_ACID_PERMEASE_1"/>
    <property type="match status" value="1"/>
</dbReference>
<evidence type="ECO:0000256" key="3">
    <source>
        <dbReference type="ARBA" id="ARBA00022692"/>
    </source>
</evidence>
<feature type="transmembrane region" description="Helical" evidence="7">
    <location>
        <begin position="122"/>
        <end position="142"/>
    </location>
</feature>
<name>A0A0F7ZPD0_9HYPO</name>
<feature type="transmembrane region" description="Helical" evidence="7">
    <location>
        <begin position="283"/>
        <end position="303"/>
    </location>
</feature>
<gene>
    <name evidence="8" type="ORF">HIM_05211</name>
</gene>
<sequence>MVKNAATSQPDDRRRPREAMGSHGSRHGHGLRSEAASRRQTWRLNGDEPNDAQDPEAGSWAATSSSPSPPSSSSWPRPTTASTSATAAASTPPSSSSQARRDADDLAALGHAQALTRKFSMWSMLALAFCVLGTWTTCAQGLNNGLVNGGPVAILWGLVLVALCNTCVALSLGELCSSMPTALGQAYWIARLAHGHVLGRFASYLCAWINTFGWWTLAASQIAFMSDFVLAMRTMFLDDAAAAASPWPGWVRFLVYLAITLLFTLFNLAACRRQSVLPAFNNFVGVFFVALFVVFVVALPAAVARNPRLAFQRASFVFGQWLNRTGWPDAVVWFLGLVQGAYGLTAFDSVIHMVEEIPAPRRNAPRTMYLAVICGALSGFLFMVVCLFCIQDIERLLSPPSGFPFIEITQSTVGLYGGAVLIALFIVNGLGQGVSILTSASRLTWSFARDGGIPFGPFFAHVDTKWQVPARALWLQAVLIGLVGLLYLFANTVLQAILSVSTIALTISYAMPIMVLVLVGRDRMPPREFSTGRLGPLINGVSLVYCAVTTVFFFFPSRPNPSPGDMNYAIAVFGVMLVVALGFWVVQGRVTFMQIAPEVDQVLYEDSQDSARPVLQPQHSAGKVSGGKEAVKGLSVFAGDDDSRQVP</sequence>
<reference evidence="8 9" key="1">
    <citation type="journal article" date="2014" name="Genome Biol. Evol.">
        <title>Comparative genomics and transcriptomics analyses reveal divergent lifestyle features of nematode endoparasitic fungus Hirsutella minnesotensis.</title>
        <authorList>
            <person name="Lai Y."/>
            <person name="Liu K."/>
            <person name="Zhang X."/>
            <person name="Zhang X."/>
            <person name="Li K."/>
            <person name="Wang N."/>
            <person name="Shu C."/>
            <person name="Wu Y."/>
            <person name="Wang C."/>
            <person name="Bushley K.E."/>
            <person name="Xiang M."/>
            <person name="Liu X."/>
        </authorList>
    </citation>
    <scope>NUCLEOTIDE SEQUENCE [LARGE SCALE GENOMIC DNA]</scope>
    <source>
        <strain evidence="8 9">3608</strain>
    </source>
</reference>
<feature type="transmembrane region" description="Helical" evidence="7">
    <location>
        <begin position="197"/>
        <end position="217"/>
    </location>
</feature>
<evidence type="ECO:0000256" key="5">
    <source>
        <dbReference type="ARBA" id="ARBA00023136"/>
    </source>
</evidence>
<dbReference type="GO" id="GO:0006865">
    <property type="term" value="P:amino acid transport"/>
    <property type="evidence" value="ECO:0007669"/>
    <property type="project" value="InterPro"/>
</dbReference>
<proteinExistence type="predicted"/>
<keyword evidence="9" id="KW-1185">Reference proteome</keyword>
<dbReference type="PANTHER" id="PTHR45649">
    <property type="entry name" value="AMINO-ACID PERMEASE BAT1"/>
    <property type="match status" value="1"/>
</dbReference>
<dbReference type="InterPro" id="IPR002293">
    <property type="entry name" value="AA/rel_permease1"/>
</dbReference>
<feature type="transmembrane region" description="Helical" evidence="7">
    <location>
        <begin position="253"/>
        <end position="271"/>
    </location>
</feature>
<protein>
    <recommendedName>
        <fullName evidence="10">Choline transport protein</fullName>
    </recommendedName>
</protein>
<keyword evidence="3 7" id="KW-0812">Transmembrane</keyword>
<evidence type="ECO:0000256" key="1">
    <source>
        <dbReference type="ARBA" id="ARBA00004141"/>
    </source>
</evidence>
<dbReference type="OrthoDB" id="2417308at2759"/>
<feature type="transmembrane region" description="Helical" evidence="7">
    <location>
        <begin position="330"/>
        <end position="347"/>
    </location>
</feature>
<dbReference type="GO" id="GO:0022857">
    <property type="term" value="F:transmembrane transporter activity"/>
    <property type="evidence" value="ECO:0007669"/>
    <property type="project" value="InterPro"/>
</dbReference>
<dbReference type="Pfam" id="PF13520">
    <property type="entry name" value="AA_permease_2"/>
    <property type="match status" value="1"/>
</dbReference>
<evidence type="ECO:0000256" key="7">
    <source>
        <dbReference type="SAM" id="Phobius"/>
    </source>
</evidence>
<feature type="transmembrane region" description="Helical" evidence="7">
    <location>
        <begin position="531"/>
        <end position="555"/>
    </location>
</feature>
<feature type="compositionally biased region" description="Low complexity" evidence="6">
    <location>
        <begin position="59"/>
        <end position="98"/>
    </location>
</feature>